<keyword evidence="2" id="KW-1185">Reference proteome</keyword>
<dbReference type="GeneID" id="101687506"/>
<feature type="region of interest" description="Disordered" evidence="1">
    <location>
        <begin position="119"/>
        <end position="146"/>
    </location>
</feature>
<evidence type="ECO:0000313" key="4">
    <source>
        <dbReference type="RefSeq" id="XP_044933645.1"/>
    </source>
</evidence>
<dbReference type="Proteomes" id="UP000000715">
    <property type="component" value="Unplaced"/>
</dbReference>
<reference evidence="3 4" key="1">
    <citation type="submission" date="2025-04" db="UniProtKB">
        <authorList>
            <consortium name="RefSeq"/>
        </authorList>
    </citation>
    <scope>IDENTIFICATION</scope>
    <source>
        <tissue evidence="3 4">Brain</tissue>
    </source>
</reference>
<proteinExistence type="predicted"/>
<dbReference type="CTD" id="129521"/>
<dbReference type="RefSeq" id="XP_044933644.1">
    <property type="nucleotide sequence ID" value="XM_045077709.1"/>
</dbReference>
<feature type="compositionally biased region" description="Polar residues" evidence="1">
    <location>
        <begin position="119"/>
        <end position="134"/>
    </location>
</feature>
<accession>A0A8U0S2V4</accession>
<gene>
    <name evidence="3 4" type="primary">NMS</name>
</gene>
<sequence length="146" mass="16391">MAWISCSLSGWHIGQLFLGNLRMIKTYTKGTQKPIHPVKSGFPPVHPLMRMAAQLANRKVKRFLQQREARGHSQLTVSLGDAVPVTLTCASFTHRIQGLLQWISPRRITLPPGDDHFSFSGQGTEETLKITPSRTVREFSGKEKLD</sequence>
<evidence type="ECO:0000256" key="1">
    <source>
        <dbReference type="SAM" id="MobiDB-lite"/>
    </source>
</evidence>
<dbReference type="RefSeq" id="XP_044933645.1">
    <property type="nucleotide sequence ID" value="XM_045077710.1"/>
</dbReference>
<name>A0A8U0S2V4_MUSPF</name>
<evidence type="ECO:0000313" key="3">
    <source>
        <dbReference type="RefSeq" id="XP_044933644.1"/>
    </source>
</evidence>
<feature type="compositionally biased region" description="Basic and acidic residues" evidence="1">
    <location>
        <begin position="135"/>
        <end position="146"/>
    </location>
</feature>
<evidence type="ECO:0000313" key="2">
    <source>
        <dbReference type="Proteomes" id="UP000000715"/>
    </source>
</evidence>
<organism evidence="2 3">
    <name type="scientific">Mustela putorius furo</name>
    <name type="common">European domestic ferret</name>
    <name type="synonym">Mustela furo</name>
    <dbReference type="NCBI Taxonomy" id="9669"/>
    <lineage>
        <taxon>Eukaryota</taxon>
        <taxon>Metazoa</taxon>
        <taxon>Chordata</taxon>
        <taxon>Craniata</taxon>
        <taxon>Vertebrata</taxon>
        <taxon>Euteleostomi</taxon>
        <taxon>Mammalia</taxon>
        <taxon>Eutheria</taxon>
        <taxon>Laurasiatheria</taxon>
        <taxon>Carnivora</taxon>
        <taxon>Caniformia</taxon>
        <taxon>Musteloidea</taxon>
        <taxon>Mustelidae</taxon>
        <taxon>Mustelinae</taxon>
        <taxon>Mustela</taxon>
    </lineage>
</organism>
<protein>
    <submittedName>
        <fullName evidence="3 4">Neuromedin-S isoform X2</fullName>
    </submittedName>
</protein>
<dbReference type="AlphaFoldDB" id="A0A8U0S2V4"/>